<comment type="cofactor">
    <cofactor evidence="1">
        <name>pyridoxal 5'-phosphate</name>
        <dbReference type="ChEBI" id="CHEBI:597326"/>
    </cofactor>
</comment>
<accession>U2E8Y8</accession>
<proteinExistence type="predicted"/>
<dbReference type="InterPro" id="IPR000821">
    <property type="entry name" value="Ala_racemase"/>
</dbReference>
<comment type="caution">
    <text evidence="5">The sequence shown here is derived from an EMBL/GenBank/DDBJ whole genome shotgun (WGS) entry which is preliminary data.</text>
</comment>
<dbReference type="STRING" id="1033810.HLPCO_002309"/>
<dbReference type="GO" id="GO:0008784">
    <property type="term" value="F:alanine racemase activity"/>
    <property type="evidence" value="ECO:0007669"/>
    <property type="project" value="TreeGrafter"/>
</dbReference>
<dbReference type="OrthoDB" id="504078at2"/>
<dbReference type="NCBIfam" id="NF040742">
    <property type="entry name" value="racem_Orr"/>
    <property type="match status" value="1"/>
</dbReference>
<gene>
    <name evidence="5" type="ORF">HLPCO_002309</name>
</gene>
<feature type="domain" description="Alanine racemase N-terminal" evidence="4">
    <location>
        <begin position="7"/>
        <end position="223"/>
    </location>
</feature>
<dbReference type="GO" id="GO:0005829">
    <property type="term" value="C:cytosol"/>
    <property type="evidence" value="ECO:0007669"/>
    <property type="project" value="TreeGrafter"/>
</dbReference>
<dbReference type="PANTHER" id="PTHR30511">
    <property type="entry name" value="ALANINE RACEMASE"/>
    <property type="match status" value="1"/>
</dbReference>
<evidence type="ECO:0000313" key="6">
    <source>
        <dbReference type="Proteomes" id="UP000005707"/>
    </source>
</evidence>
<keyword evidence="6" id="KW-1185">Reference proteome</keyword>
<organism evidence="5 6">
    <name type="scientific">Haloplasma contractile SSD-17B</name>
    <dbReference type="NCBI Taxonomy" id="1033810"/>
    <lineage>
        <taxon>Bacteria</taxon>
        <taxon>Bacillati</taxon>
        <taxon>Mycoplasmatota</taxon>
        <taxon>Mollicutes</taxon>
        <taxon>Haloplasmatales</taxon>
        <taxon>Haloplasmataceae</taxon>
        <taxon>Haloplasma</taxon>
    </lineage>
</organism>
<protein>
    <submittedName>
        <fullName evidence="5">Alanine racemase protein</fullName>
    </submittedName>
</protein>
<dbReference type="CDD" id="cd06815">
    <property type="entry name" value="PLPDE_III_AR_like_1"/>
    <property type="match status" value="1"/>
</dbReference>
<dbReference type="RefSeq" id="WP_008825453.1">
    <property type="nucleotide sequence ID" value="NZ_AFNU02000009.1"/>
</dbReference>
<reference evidence="5 6" key="1">
    <citation type="journal article" date="2011" name="J. Bacteriol.">
        <title>Genome sequence of Haloplasma contractile, an unusual contractile bacterium from a deep-sea anoxic brine lake.</title>
        <authorList>
            <person name="Antunes A."/>
            <person name="Alam I."/>
            <person name="El Dorry H."/>
            <person name="Siam R."/>
            <person name="Robertson A."/>
            <person name="Bajic V.B."/>
            <person name="Stingl U."/>
        </authorList>
    </citation>
    <scope>NUCLEOTIDE SEQUENCE [LARGE SCALE GENOMIC DNA]</scope>
    <source>
        <strain evidence="5 6">SSD-17B</strain>
    </source>
</reference>
<reference evidence="5 6" key="2">
    <citation type="journal article" date="2013" name="PLoS ONE">
        <title>INDIGO - INtegrated Data Warehouse of MIcrobial GenOmes with Examples from the Red Sea Extremophiles.</title>
        <authorList>
            <person name="Alam I."/>
            <person name="Antunes A."/>
            <person name="Kamau A.A."/>
            <person name="Ba Alawi W."/>
            <person name="Kalkatawi M."/>
            <person name="Stingl U."/>
            <person name="Bajic V.B."/>
        </authorList>
    </citation>
    <scope>NUCLEOTIDE SEQUENCE [LARGE SCALE GENOMIC DNA]</scope>
    <source>
        <strain evidence="5 6">SSD-17B</strain>
    </source>
</reference>
<dbReference type="Proteomes" id="UP000005707">
    <property type="component" value="Unassembled WGS sequence"/>
</dbReference>
<dbReference type="Gene3D" id="3.20.20.10">
    <property type="entry name" value="Alanine racemase"/>
    <property type="match status" value="1"/>
</dbReference>
<evidence type="ECO:0000313" key="5">
    <source>
        <dbReference type="EMBL" id="ERJ11608.1"/>
    </source>
</evidence>
<dbReference type="Pfam" id="PF01168">
    <property type="entry name" value="Ala_racemase_N"/>
    <property type="match status" value="1"/>
</dbReference>
<dbReference type="EMBL" id="AFNU02000009">
    <property type="protein sequence ID" value="ERJ11608.1"/>
    <property type="molecule type" value="Genomic_DNA"/>
</dbReference>
<dbReference type="PANTHER" id="PTHR30511:SF3">
    <property type="entry name" value="LYSINE RACEMASE"/>
    <property type="match status" value="1"/>
</dbReference>
<keyword evidence="3" id="KW-0413">Isomerase</keyword>
<evidence type="ECO:0000256" key="3">
    <source>
        <dbReference type="ARBA" id="ARBA00023235"/>
    </source>
</evidence>
<evidence type="ECO:0000256" key="1">
    <source>
        <dbReference type="ARBA" id="ARBA00001933"/>
    </source>
</evidence>
<keyword evidence="2" id="KW-0663">Pyridoxal phosphate</keyword>
<dbReference type="GO" id="GO:0030170">
    <property type="term" value="F:pyridoxal phosphate binding"/>
    <property type="evidence" value="ECO:0007669"/>
    <property type="project" value="TreeGrafter"/>
</dbReference>
<dbReference type="SUPFAM" id="SSF51419">
    <property type="entry name" value="PLP-binding barrel"/>
    <property type="match status" value="1"/>
</dbReference>
<dbReference type="InterPro" id="IPR001608">
    <property type="entry name" value="Ala_racemase_N"/>
</dbReference>
<name>U2E8Y8_9MOLU</name>
<sequence length="352" mass="39122">MYPHIRIDLNKLAFNTKILTNRCKQKGINTIFGVTKVLAGDMESVDTMVNSGITHIADSRIENLAKFKDYSMPKVLLRLPMQNEADEVVKYANLSLNSELSTINCLNTSAKRQNSVHEVILMIDLGDLREGIWFKDFNMDTIEQIINLNHIKLKGIGTNLTCYGGIIPTTETLEQLVEFKHKIEDTFNITLDIISGGNTSSLHLVLIDKMPCGINNLRLGEGIVLGRETAYLEDLADLHQDVFELKAQIIELKEKPSVPIGEIGVDAFGKKPIFTDKGTIKRAIVALGKQDVDPDHIKPQNESIEILGSSSDHLILDVTRTDLNLGGIVTFNVDYGGLLQVMTSPYVKKVHV</sequence>
<evidence type="ECO:0000259" key="4">
    <source>
        <dbReference type="Pfam" id="PF01168"/>
    </source>
</evidence>
<dbReference type="InterPro" id="IPR029066">
    <property type="entry name" value="PLP-binding_barrel"/>
</dbReference>
<evidence type="ECO:0000256" key="2">
    <source>
        <dbReference type="ARBA" id="ARBA00022898"/>
    </source>
</evidence>
<dbReference type="AlphaFoldDB" id="U2E8Y8"/>
<dbReference type="eggNOG" id="COG3457">
    <property type="taxonomic scope" value="Bacteria"/>
</dbReference>
<dbReference type="InParanoid" id="U2E8Y8"/>